<gene>
    <name evidence="2" type="ORF">WL29_23345</name>
</gene>
<organism evidence="2 3">
    <name type="scientific">Burkholderia ubonensis</name>
    <dbReference type="NCBI Taxonomy" id="101571"/>
    <lineage>
        <taxon>Bacteria</taxon>
        <taxon>Pseudomonadati</taxon>
        <taxon>Pseudomonadota</taxon>
        <taxon>Betaproteobacteria</taxon>
        <taxon>Burkholderiales</taxon>
        <taxon>Burkholderiaceae</taxon>
        <taxon>Burkholderia</taxon>
        <taxon>Burkholderia cepacia complex</taxon>
    </lineage>
</organism>
<protein>
    <submittedName>
        <fullName evidence="2">Uncharacterized protein</fullName>
    </submittedName>
</protein>
<evidence type="ECO:0000256" key="1">
    <source>
        <dbReference type="SAM" id="Phobius"/>
    </source>
</evidence>
<comment type="caution">
    <text evidence="2">The sequence shown here is derived from an EMBL/GenBank/DDBJ whole genome shotgun (WGS) entry which is preliminary data.</text>
</comment>
<sequence>MTVNWLSEVTILLWPILLLTTVGARVVLPDQLGSKRVHKVIWLGHLVFVALMWPIVIYVVLSLPYKGDVEKVEFWATIGTVLRHAAIQLSSPTVVTIVAGYLAAGLAWAVVYFWLYARRLGQQYVLERDTWLREHGLTSLEGLKPAMRKEFTVVVDKVKAQMLYIGDFPLRPLQQKRFFAANLTLWPATLLCYLIGDMALDVARYVWFAVRNWIHRYWERGMAEYVADDALCRAVAANLAKAQKA</sequence>
<name>A0A106QC86_9BURK</name>
<dbReference type="Proteomes" id="UP000060630">
    <property type="component" value="Unassembled WGS sequence"/>
</dbReference>
<evidence type="ECO:0000313" key="2">
    <source>
        <dbReference type="EMBL" id="KWA84295.1"/>
    </source>
</evidence>
<feature type="transmembrane region" description="Helical" evidence="1">
    <location>
        <begin position="12"/>
        <end position="28"/>
    </location>
</feature>
<feature type="transmembrane region" description="Helical" evidence="1">
    <location>
        <begin position="94"/>
        <end position="115"/>
    </location>
</feature>
<feature type="transmembrane region" description="Helical" evidence="1">
    <location>
        <begin position="40"/>
        <end position="61"/>
    </location>
</feature>
<dbReference type="AlphaFoldDB" id="A0A106QC86"/>
<reference evidence="2 3" key="1">
    <citation type="submission" date="2015-11" db="EMBL/GenBank/DDBJ databases">
        <title>Expanding the genomic diversity of Burkholderia species for the development of highly accurate diagnostics.</title>
        <authorList>
            <person name="Sahl J."/>
            <person name="Keim P."/>
            <person name="Wagner D."/>
        </authorList>
    </citation>
    <scope>NUCLEOTIDE SEQUENCE [LARGE SCALE GENOMIC DNA]</scope>
    <source>
        <strain evidence="2 3">MSMB2087WGS</strain>
    </source>
</reference>
<proteinExistence type="predicted"/>
<evidence type="ECO:0000313" key="3">
    <source>
        <dbReference type="Proteomes" id="UP000060630"/>
    </source>
</evidence>
<keyword evidence="1" id="KW-0812">Transmembrane</keyword>
<dbReference type="EMBL" id="LPHD01000049">
    <property type="protein sequence ID" value="KWA84295.1"/>
    <property type="molecule type" value="Genomic_DNA"/>
</dbReference>
<accession>A0A106QC86</accession>
<keyword evidence="1" id="KW-0472">Membrane</keyword>
<feature type="transmembrane region" description="Helical" evidence="1">
    <location>
        <begin position="178"/>
        <end position="196"/>
    </location>
</feature>
<keyword evidence="1" id="KW-1133">Transmembrane helix</keyword>
<dbReference type="RefSeq" id="WP_060192693.1">
    <property type="nucleotide sequence ID" value="NZ_LPHD01000049.1"/>
</dbReference>